<evidence type="ECO:0000313" key="2">
    <source>
        <dbReference type="Proteomes" id="UP000887013"/>
    </source>
</evidence>
<sequence length="185" mass="21267">MSFSSLVIPYFLPTSTSTPLLTGRKTYFCRDVKSVQYGCNRTSSKDKVSIPFINKRLKHLWAAIKEREKVSRAKAPLQELRLSGFSDKRIEHGPVYDICFGKDVIQHHKEPTTYQSSTGMLTCGRTTCENSVLRYLRGLLMTKCPSLQHVPPWCNEDRFSDFIGAFPLHSKRRDLSHWTMSAKDF</sequence>
<comment type="caution">
    <text evidence="1">The sequence shown here is derived from an EMBL/GenBank/DDBJ whole genome shotgun (WGS) entry which is preliminary data.</text>
</comment>
<dbReference type="AlphaFoldDB" id="A0A8X6QDJ0"/>
<keyword evidence="2" id="KW-1185">Reference proteome</keyword>
<accession>A0A8X6QDJ0</accession>
<protein>
    <submittedName>
        <fullName evidence="1">Uncharacterized protein</fullName>
    </submittedName>
</protein>
<evidence type="ECO:0000313" key="1">
    <source>
        <dbReference type="EMBL" id="GFU08649.1"/>
    </source>
</evidence>
<name>A0A8X6QDJ0_NEPPI</name>
<proteinExistence type="predicted"/>
<gene>
    <name evidence="1" type="ORF">NPIL_244041</name>
</gene>
<dbReference type="EMBL" id="BMAW01028696">
    <property type="protein sequence ID" value="GFU08649.1"/>
    <property type="molecule type" value="Genomic_DNA"/>
</dbReference>
<organism evidence="1 2">
    <name type="scientific">Nephila pilipes</name>
    <name type="common">Giant wood spider</name>
    <name type="synonym">Nephila maculata</name>
    <dbReference type="NCBI Taxonomy" id="299642"/>
    <lineage>
        <taxon>Eukaryota</taxon>
        <taxon>Metazoa</taxon>
        <taxon>Ecdysozoa</taxon>
        <taxon>Arthropoda</taxon>
        <taxon>Chelicerata</taxon>
        <taxon>Arachnida</taxon>
        <taxon>Araneae</taxon>
        <taxon>Araneomorphae</taxon>
        <taxon>Entelegynae</taxon>
        <taxon>Araneoidea</taxon>
        <taxon>Nephilidae</taxon>
        <taxon>Nephila</taxon>
    </lineage>
</organism>
<dbReference type="Proteomes" id="UP000887013">
    <property type="component" value="Unassembled WGS sequence"/>
</dbReference>
<reference evidence="1" key="1">
    <citation type="submission" date="2020-08" db="EMBL/GenBank/DDBJ databases">
        <title>Multicomponent nature underlies the extraordinary mechanical properties of spider dragline silk.</title>
        <authorList>
            <person name="Kono N."/>
            <person name="Nakamura H."/>
            <person name="Mori M."/>
            <person name="Yoshida Y."/>
            <person name="Ohtoshi R."/>
            <person name="Malay A.D."/>
            <person name="Moran D.A.P."/>
            <person name="Tomita M."/>
            <person name="Numata K."/>
            <person name="Arakawa K."/>
        </authorList>
    </citation>
    <scope>NUCLEOTIDE SEQUENCE</scope>
</reference>